<dbReference type="SUPFAM" id="SSF48452">
    <property type="entry name" value="TPR-like"/>
    <property type="match status" value="1"/>
</dbReference>
<dbReference type="InterPro" id="IPR036388">
    <property type="entry name" value="WH-like_DNA-bd_sf"/>
</dbReference>
<evidence type="ECO:0000256" key="2">
    <source>
        <dbReference type="SAM" id="SignalP"/>
    </source>
</evidence>
<dbReference type="SUPFAM" id="SSF46894">
    <property type="entry name" value="C-terminal effector domain of the bipartite response regulators"/>
    <property type="match status" value="1"/>
</dbReference>
<dbReference type="InterPro" id="IPR000792">
    <property type="entry name" value="Tscrpt_reg_LuxR_C"/>
</dbReference>
<keyword evidence="1" id="KW-0472">Membrane</keyword>
<evidence type="ECO:0000256" key="1">
    <source>
        <dbReference type="SAM" id="Phobius"/>
    </source>
</evidence>
<dbReference type="RefSeq" id="WP_344929789.1">
    <property type="nucleotide sequence ID" value="NZ_BAABCW010000019.1"/>
</dbReference>
<dbReference type="InterPro" id="IPR011990">
    <property type="entry name" value="TPR-like_helical_dom_sf"/>
</dbReference>
<accession>A0ABP6UQV9</accession>
<organism evidence="4 5">
    <name type="scientific">Aquimarina addita</name>
    <dbReference type="NCBI Taxonomy" id="870485"/>
    <lineage>
        <taxon>Bacteria</taxon>
        <taxon>Pseudomonadati</taxon>
        <taxon>Bacteroidota</taxon>
        <taxon>Flavobacteriia</taxon>
        <taxon>Flavobacteriales</taxon>
        <taxon>Flavobacteriaceae</taxon>
        <taxon>Aquimarina</taxon>
    </lineage>
</organism>
<dbReference type="Gene3D" id="1.25.40.10">
    <property type="entry name" value="Tetratricopeptide repeat domain"/>
    <property type="match status" value="1"/>
</dbReference>
<sequence>MILFLKILNNLFAFFLCFIFSASAQKIEDSIAREKLYKDFQVCLNTYGAEGYANHHRMLKKALELSYLEVELGCYTALSKDHVFGLNEQNFDSVIYYFDRFESRVATLDSTVLKKENISNRMAVYYDNKGYLLGDMFGLHELELESYLKAEPYLNKNDVRYQTYHDFYLTFWYNEKGKYDTSLKLLSNRLKDTLNMVDLTKIHLFQRIGNVYRKKNMPEQSIFYDSKAMVLIKKMNDADDIRDHKINMAYNYFLLGDTQKAIDSILVLREVLKTAEQGRLKGLANTAEYLSQFYYSLGDINKTMFYAQKIVDDNSNSNKVIRSLELLAKCAMKKKEYQSAIDFYKKRDRVVDSIHSLEKDLVLKYSAANMKLMRQKQINQNIVQENQLLEENNEKQKLYFAIIGCFLISLLLLFAGIFAYKKYKQSKKEVFALKANEKELLQEQIRLRDNELDATAIALSQRVEVLNVIKGELDTIKDNNPKLVAVNRTINDLIQSSSDIALITEKIESQYPALTINLKSKHPELSDTEIRYCLLTKLKLSVKETATILNVAPDTVKTSRSRLKKKMNIPPEISLKEYLDKIHVQTT</sequence>
<dbReference type="Proteomes" id="UP001500459">
    <property type="component" value="Unassembled WGS sequence"/>
</dbReference>
<keyword evidence="1" id="KW-1133">Transmembrane helix</keyword>
<reference evidence="5" key="1">
    <citation type="journal article" date="2019" name="Int. J. Syst. Evol. Microbiol.">
        <title>The Global Catalogue of Microorganisms (GCM) 10K type strain sequencing project: providing services to taxonomists for standard genome sequencing and annotation.</title>
        <authorList>
            <consortium name="The Broad Institute Genomics Platform"/>
            <consortium name="The Broad Institute Genome Sequencing Center for Infectious Disease"/>
            <person name="Wu L."/>
            <person name="Ma J."/>
        </authorList>
    </citation>
    <scope>NUCLEOTIDE SEQUENCE [LARGE SCALE GENOMIC DNA]</scope>
    <source>
        <strain evidence="5">JCM 17106</strain>
    </source>
</reference>
<evidence type="ECO:0000313" key="4">
    <source>
        <dbReference type="EMBL" id="GAA3518574.1"/>
    </source>
</evidence>
<feature type="domain" description="HTH luxR-type" evidence="3">
    <location>
        <begin position="522"/>
        <end position="579"/>
    </location>
</feature>
<name>A0ABP6UQV9_9FLAO</name>
<keyword evidence="2" id="KW-0732">Signal</keyword>
<dbReference type="InterPro" id="IPR016032">
    <property type="entry name" value="Sig_transdc_resp-reg_C-effctor"/>
</dbReference>
<evidence type="ECO:0000313" key="5">
    <source>
        <dbReference type="Proteomes" id="UP001500459"/>
    </source>
</evidence>
<keyword evidence="1" id="KW-0812">Transmembrane</keyword>
<dbReference type="EMBL" id="BAABCW010000019">
    <property type="protein sequence ID" value="GAA3518574.1"/>
    <property type="molecule type" value="Genomic_DNA"/>
</dbReference>
<comment type="caution">
    <text evidence="4">The sequence shown here is derived from an EMBL/GenBank/DDBJ whole genome shotgun (WGS) entry which is preliminary data.</text>
</comment>
<feature type="chain" id="PRO_5045352450" description="HTH luxR-type domain-containing protein" evidence="2">
    <location>
        <begin position="25"/>
        <end position="587"/>
    </location>
</feature>
<feature type="signal peptide" evidence="2">
    <location>
        <begin position="1"/>
        <end position="24"/>
    </location>
</feature>
<gene>
    <name evidence="4" type="ORF">GCM10022393_35870</name>
</gene>
<protein>
    <recommendedName>
        <fullName evidence="3">HTH luxR-type domain-containing protein</fullName>
    </recommendedName>
</protein>
<proteinExistence type="predicted"/>
<evidence type="ECO:0000259" key="3">
    <source>
        <dbReference type="SMART" id="SM00421"/>
    </source>
</evidence>
<feature type="transmembrane region" description="Helical" evidence="1">
    <location>
        <begin position="398"/>
        <end position="420"/>
    </location>
</feature>
<keyword evidence="5" id="KW-1185">Reference proteome</keyword>
<dbReference type="Gene3D" id="1.10.10.10">
    <property type="entry name" value="Winged helix-like DNA-binding domain superfamily/Winged helix DNA-binding domain"/>
    <property type="match status" value="1"/>
</dbReference>
<dbReference type="SMART" id="SM00421">
    <property type="entry name" value="HTH_LUXR"/>
    <property type="match status" value="1"/>
</dbReference>